<protein>
    <submittedName>
        <fullName evidence="3">L-ascorbate-6-phosphate lactonase UlaG</fullName>
    </submittedName>
</protein>
<reference evidence="3 4" key="1">
    <citation type="submission" date="2020-06" db="EMBL/GenBank/DDBJ databases">
        <authorList>
            <person name="De Coninck B."/>
            <person name="Ibrahim H."/>
        </authorList>
    </citation>
    <scope>NUCLEOTIDE SEQUENCE [LARGE SCALE GENOMIC DNA]</scope>
    <source>
        <strain evidence="3">Ag_rhizogenes_K599</strain>
    </source>
</reference>
<gene>
    <name evidence="3" type="primary">ulaG</name>
    <name evidence="3" type="ORF">AGRHK599_LOCUS2471</name>
</gene>
<dbReference type="EMBL" id="CAICSX020000001">
    <property type="protein sequence ID" value="CAD0213579.1"/>
    <property type="molecule type" value="Genomic_DNA"/>
</dbReference>
<accession>A0AAN2DDK2</accession>
<dbReference type="InterPro" id="IPR001279">
    <property type="entry name" value="Metallo-B-lactamas"/>
</dbReference>
<dbReference type="Gene3D" id="3.60.15.10">
    <property type="entry name" value="Ribonuclease Z/Hydroxyacylglutathione hydrolase-like"/>
    <property type="match status" value="1"/>
</dbReference>
<dbReference type="PANTHER" id="PTHR15032:SF4">
    <property type="entry name" value="N-ACYL-PHOSPHATIDYLETHANOLAMINE-HYDROLYZING PHOSPHOLIPASE D"/>
    <property type="match status" value="1"/>
</dbReference>
<evidence type="ECO:0000259" key="2">
    <source>
        <dbReference type="SMART" id="SM00849"/>
    </source>
</evidence>
<keyword evidence="1" id="KW-1133">Transmembrane helix</keyword>
<proteinExistence type="predicted"/>
<dbReference type="AlphaFoldDB" id="A0AAN2DDK2"/>
<feature type="domain" description="Metallo-beta-lactamase" evidence="2">
    <location>
        <begin position="133"/>
        <end position="338"/>
    </location>
</feature>
<dbReference type="SMART" id="SM00849">
    <property type="entry name" value="Lactamase_B"/>
    <property type="match status" value="1"/>
</dbReference>
<organism evidence="3 4">
    <name type="scientific">Rhizobium rhizogenes</name>
    <name type="common">Agrobacterium rhizogenes</name>
    <dbReference type="NCBI Taxonomy" id="359"/>
    <lineage>
        <taxon>Bacteria</taxon>
        <taxon>Pseudomonadati</taxon>
        <taxon>Pseudomonadota</taxon>
        <taxon>Alphaproteobacteria</taxon>
        <taxon>Hyphomicrobiales</taxon>
        <taxon>Rhizobiaceae</taxon>
        <taxon>Rhizobium/Agrobacterium group</taxon>
        <taxon>Rhizobium</taxon>
    </lineage>
</organism>
<keyword evidence="1" id="KW-0472">Membrane</keyword>
<dbReference type="SUPFAM" id="SSF56281">
    <property type="entry name" value="Metallo-hydrolase/oxidoreductase"/>
    <property type="match status" value="1"/>
</dbReference>
<keyword evidence="1" id="KW-0812">Transmembrane</keyword>
<evidence type="ECO:0000256" key="1">
    <source>
        <dbReference type="SAM" id="Phobius"/>
    </source>
</evidence>
<name>A0AAN2DDK2_RHIRH</name>
<dbReference type="Proteomes" id="UP000528185">
    <property type="component" value="Unassembled WGS sequence"/>
</dbReference>
<dbReference type="Pfam" id="PF12706">
    <property type="entry name" value="Lactamase_B_2"/>
    <property type="match status" value="1"/>
</dbReference>
<comment type="caution">
    <text evidence="3">The sequence shown here is derived from an EMBL/GenBank/DDBJ whole genome shotgun (WGS) entry which is preliminary data.</text>
</comment>
<dbReference type="InterPro" id="IPR036866">
    <property type="entry name" value="RibonucZ/Hydroxyglut_hydro"/>
</dbReference>
<evidence type="ECO:0000313" key="3">
    <source>
        <dbReference type="EMBL" id="CAD0213579.1"/>
    </source>
</evidence>
<evidence type="ECO:0000313" key="4">
    <source>
        <dbReference type="Proteomes" id="UP000528185"/>
    </source>
</evidence>
<dbReference type="PANTHER" id="PTHR15032">
    <property type="entry name" value="N-ACYL-PHOSPHATIDYLETHANOLAMINE-HYDROLYZING PHOSPHOLIPASE D"/>
    <property type="match status" value="1"/>
</dbReference>
<sequence length="389" mass="43459">MWPAKPAFHLCVIGRKPRLAALERRHSASYTFVMKRRNFFRFSALGLLALAGGGLYARRSNASAYYSGPISDHFDGVRFFNPGGSPPGNFMGLLKWRFNGERATWPESYPSPFPFAKPEARIEGRDMRVTFVGHASFLIQTAGLNILIDPVWSQRTSPFSFAGPKRVNPPGIRFEDLPPIDLVLLTHNHYDHLDMETLKRLHVAHKPLFITPLGNDAIIRTGVEAARIKVGDWGDVVETGSVKIHFEPCHHWSARGLNDRRMALWAAFVIETPGGKIYHIGDTGFHEGLNYHAARKKHGDFRLANLPFGAYEPRWFMKGQHQNPAEAVEGMRLCGAAHVCGHHWGTVQLTDEAVDAPLAALKVALTEQGVDESRFRPMRPGEVFDVPSA</sequence>
<dbReference type="GO" id="GO:0005737">
    <property type="term" value="C:cytoplasm"/>
    <property type="evidence" value="ECO:0007669"/>
    <property type="project" value="TreeGrafter"/>
</dbReference>
<feature type="transmembrane region" description="Helical" evidence="1">
    <location>
        <begin position="39"/>
        <end position="57"/>
    </location>
</feature>